<comment type="caution">
    <text evidence="2">The sequence shown here is derived from an EMBL/GenBank/DDBJ whole genome shotgun (WGS) entry which is preliminary data.</text>
</comment>
<dbReference type="InterPro" id="IPR014907">
    <property type="entry name" value="BT4734-like_N"/>
</dbReference>
<proteinExistence type="predicted"/>
<feature type="non-terminal residue" evidence="2">
    <location>
        <position position="244"/>
    </location>
</feature>
<feature type="domain" description="BT4734-like N-terminal" evidence="1">
    <location>
        <begin position="166"/>
        <end position="241"/>
    </location>
</feature>
<accession>X1BKU0</accession>
<evidence type="ECO:0000313" key="2">
    <source>
        <dbReference type="EMBL" id="GAG95640.1"/>
    </source>
</evidence>
<name>X1BKU0_9ZZZZ</name>
<sequence>MIHKVLNTASEMIHKAHDGSKHTELVKAAYLVGGYVASGELDYNEALKHLQNEINAKGNVKDIEAAYRAIDAAMKEGMLKPCKSEHQSIVKSIVSQPAKITKPKITLGKKLNSKELLKRQISIGTSVTSDTIEAITVLEAFEGIKHSYKEMIEYLRESPPDEQAEVKKRLYYFTWSGTFSKRHKEGLIQHSGLIVLDIDYKGNEEILKDLSGLKKCIAKDEFTYAVFVSPSGNGLKVVMPIKPQ</sequence>
<dbReference type="Pfam" id="PF08800">
    <property type="entry name" value="BT4734-like_N"/>
    <property type="match status" value="1"/>
</dbReference>
<evidence type="ECO:0000259" key="1">
    <source>
        <dbReference type="Pfam" id="PF08800"/>
    </source>
</evidence>
<gene>
    <name evidence="2" type="ORF">S01H4_38967</name>
</gene>
<reference evidence="2" key="1">
    <citation type="journal article" date="2014" name="Front. Microbiol.">
        <title>High frequency of phylogenetically diverse reductive dehalogenase-homologous genes in deep subseafloor sedimentary metagenomes.</title>
        <authorList>
            <person name="Kawai M."/>
            <person name="Futagami T."/>
            <person name="Toyoda A."/>
            <person name="Takaki Y."/>
            <person name="Nishi S."/>
            <person name="Hori S."/>
            <person name="Arai W."/>
            <person name="Tsubouchi T."/>
            <person name="Morono Y."/>
            <person name="Uchiyama I."/>
            <person name="Ito T."/>
            <person name="Fujiyama A."/>
            <person name="Inagaki F."/>
            <person name="Takami H."/>
        </authorList>
    </citation>
    <scope>NUCLEOTIDE SEQUENCE</scope>
    <source>
        <strain evidence="2">Expedition CK06-06</strain>
    </source>
</reference>
<organism evidence="2">
    <name type="scientific">marine sediment metagenome</name>
    <dbReference type="NCBI Taxonomy" id="412755"/>
    <lineage>
        <taxon>unclassified sequences</taxon>
        <taxon>metagenomes</taxon>
        <taxon>ecological metagenomes</taxon>
    </lineage>
</organism>
<protein>
    <recommendedName>
        <fullName evidence="1">BT4734-like N-terminal domain-containing protein</fullName>
    </recommendedName>
</protein>
<dbReference type="EMBL" id="BART01021059">
    <property type="protein sequence ID" value="GAG95640.1"/>
    <property type="molecule type" value="Genomic_DNA"/>
</dbReference>
<dbReference type="AlphaFoldDB" id="X1BKU0"/>